<dbReference type="RefSeq" id="WP_131233165.1">
    <property type="nucleotide sequence ID" value="NZ_AP021854.1"/>
</dbReference>
<name>A0ABV4FV58_9BRAD</name>
<reference evidence="1 2" key="1">
    <citation type="submission" date="2024-07" db="EMBL/GenBank/DDBJ databases">
        <title>Genomic Encyclopedia of Type Strains, Phase V (KMG-V): Genome sequencing to study the core and pangenomes of soil and plant-associated prokaryotes.</title>
        <authorList>
            <person name="Whitman W."/>
        </authorList>
    </citation>
    <scope>NUCLEOTIDE SEQUENCE [LARGE SCALE GENOMIC DNA]</scope>
    <source>
        <strain evidence="1 2">USDA 152</strain>
    </source>
</reference>
<evidence type="ECO:0000313" key="2">
    <source>
        <dbReference type="Proteomes" id="UP001565369"/>
    </source>
</evidence>
<accession>A0ABV4FV58</accession>
<dbReference type="Proteomes" id="UP001565369">
    <property type="component" value="Unassembled WGS sequence"/>
</dbReference>
<dbReference type="EMBL" id="JBGBZJ010000003">
    <property type="protein sequence ID" value="MEY9454801.1"/>
    <property type="molecule type" value="Genomic_DNA"/>
</dbReference>
<comment type="caution">
    <text evidence="1">The sequence shown here is derived from an EMBL/GenBank/DDBJ whole genome shotgun (WGS) entry which is preliminary data.</text>
</comment>
<evidence type="ECO:0000313" key="1">
    <source>
        <dbReference type="EMBL" id="MEY9454801.1"/>
    </source>
</evidence>
<organism evidence="1 2">
    <name type="scientific">Bradyrhizobium ottawaense</name>
    <dbReference type="NCBI Taxonomy" id="931866"/>
    <lineage>
        <taxon>Bacteria</taxon>
        <taxon>Pseudomonadati</taxon>
        <taxon>Pseudomonadota</taxon>
        <taxon>Alphaproteobacteria</taxon>
        <taxon>Hyphomicrobiales</taxon>
        <taxon>Nitrobacteraceae</taxon>
        <taxon>Bradyrhizobium</taxon>
    </lineage>
</organism>
<gene>
    <name evidence="1" type="ORF">ABIG07_003749</name>
</gene>
<sequence>MSNATGGGDMSTRHERRRYRREASGALLTYLVDIDDPLIAHPLLQRAAHNWCDGLSTPPHRECVTCGIQMSGRRYVGALLLTTPAIIKPTTASVFGVCRECWLIRDLSLEAIERKATEVLQPVVPNGRFEPLRDTQR</sequence>
<protein>
    <submittedName>
        <fullName evidence="1">Uncharacterized protein</fullName>
    </submittedName>
</protein>
<proteinExistence type="predicted"/>
<keyword evidence="2" id="KW-1185">Reference proteome</keyword>